<keyword evidence="1" id="KW-0812">Transmembrane</keyword>
<dbReference type="PANTHER" id="PTHR34220">
    <property type="entry name" value="SENSOR HISTIDINE KINASE YPDA"/>
    <property type="match status" value="1"/>
</dbReference>
<feature type="domain" description="Signal transduction histidine kinase internal region" evidence="2">
    <location>
        <begin position="754"/>
        <end position="828"/>
    </location>
</feature>
<reference evidence="3" key="1">
    <citation type="submission" date="2021-08" db="EMBL/GenBank/DDBJ databases">
        <title>Complete genome sequence of Chryseobacterium sp strain PS-8.</title>
        <authorList>
            <person name="Das S.K."/>
        </authorList>
    </citation>
    <scope>NUCLEOTIDE SEQUENCE</scope>
    <source>
        <strain evidence="3">PS-8</strain>
    </source>
</reference>
<evidence type="ECO:0000256" key="1">
    <source>
        <dbReference type="SAM" id="Phobius"/>
    </source>
</evidence>
<dbReference type="Pfam" id="PF06580">
    <property type="entry name" value="His_kinase"/>
    <property type="match status" value="1"/>
</dbReference>
<organism evidence="3 4">
    <name type="scientific">Chryseobacterium indicum</name>
    <dbReference type="NCBI Taxonomy" id="2766954"/>
    <lineage>
        <taxon>Bacteria</taxon>
        <taxon>Pseudomonadati</taxon>
        <taxon>Bacteroidota</taxon>
        <taxon>Flavobacteriia</taxon>
        <taxon>Flavobacteriales</taxon>
        <taxon>Weeksellaceae</taxon>
        <taxon>Chryseobacterium group</taxon>
        <taxon>Chryseobacterium</taxon>
    </lineage>
</organism>
<dbReference type="InterPro" id="IPR015943">
    <property type="entry name" value="WD40/YVTN_repeat-like_dom_sf"/>
</dbReference>
<evidence type="ECO:0000313" key="4">
    <source>
        <dbReference type="Proteomes" id="UP001430374"/>
    </source>
</evidence>
<keyword evidence="3" id="KW-0808">Transferase</keyword>
<dbReference type="SUPFAM" id="SSF63829">
    <property type="entry name" value="Calcium-dependent phosphotriesterase"/>
    <property type="match status" value="1"/>
</dbReference>
<dbReference type="InterPro" id="IPR036890">
    <property type="entry name" value="HATPase_C_sf"/>
</dbReference>
<dbReference type="InterPro" id="IPR010559">
    <property type="entry name" value="Sig_transdc_His_kin_internal"/>
</dbReference>
<keyword evidence="4" id="KW-1185">Reference proteome</keyword>
<keyword evidence="3" id="KW-0418">Kinase</keyword>
<dbReference type="InterPro" id="IPR011110">
    <property type="entry name" value="Reg_prop"/>
</dbReference>
<evidence type="ECO:0000313" key="3">
    <source>
        <dbReference type="EMBL" id="MCF2221002.1"/>
    </source>
</evidence>
<evidence type="ECO:0000259" key="2">
    <source>
        <dbReference type="Pfam" id="PF06580"/>
    </source>
</evidence>
<dbReference type="PANTHER" id="PTHR34220:SF7">
    <property type="entry name" value="SENSOR HISTIDINE KINASE YPDA"/>
    <property type="match status" value="1"/>
</dbReference>
<gene>
    <name evidence="3" type="ORF">H9Q08_17085</name>
</gene>
<proteinExistence type="predicted"/>
<keyword evidence="1" id="KW-1133">Transmembrane helix</keyword>
<dbReference type="Pfam" id="PF07494">
    <property type="entry name" value="Reg_prop"/>
    <property type="match status" value="1"/>
</dbReference>
<dbReference type="InterPro" id="IPR050640">
    <property type="entry name" value="Bact_2-comp_sensor_kinase"/>
</dbReference>
<dbReference type="EMBL" id="JACSGT010000002">
    <property type="protein sequence ID" value="MCF2221002.1"/>
    <property type="molecule type" value="Genomic_DNA"/>
</dbReference>
<keyword evidence="1" id="KW-0472">Membrane</keyword>
<accession>A0ABS9C9Z7</accession>
<comment type="caution">
    <text evidence="3">The sequence shown here is derived from an EMBL/GenBank/DDBJ whole genome shotgun (WGS) entry which is preliminary data.</text>
</comment>
<protein>
    <submittedName>
        <fullName evidence="3">Histidine kinase</fullName>
    </submittedName>
</protein>
<dbReference type="SUPFAM" id="SSF55874">
    <property type="entry name" value="ATPase domain of HSP90 chaperone/DNA topoisomerase II/histidine kinase"/>
    <property type="match status" value="1"/>
</dbReference>
<dbReference type="Proteomes" id="UP001430374">
    <property type="component" value="Unassembled WGS sequence"/>
</dbReference>
<feature type="transmembrane region" description="Helical" evidence="1">
    <location>
        <begin position="704"/>
        <end position="728"/>
    </location>
</feature>
<sequence>MRKFLVWLLSLCYVFVTAQNKFFYHRFTTDDGLPNNTIYDIKESPDGIIALGTDNGLTFFNGQNFKSLNIQDGLDKPFIIALRYLKNGDLLIGNYIGKLQKLSRGKITNLPTDCETVDEVIFHNQQFFIKSYDANYNLHTKGTTLGIIFRKIYGVHSVENLVLDYNNLYKHLNPSFNGYIADVPISANNNDEPITITHRVVRTKNYSVKIPDEIPSVFKVILKNQNLLLFTNLFCFEINSSGKIVSKIQLPYPIINSSHRFHINLDHSNRIWLNLQKKGLFILEENRWIKVNEWLGLKDSQNINNLYCDSKNRMWIGTHENGMYCIPNANLRLFFTNSYENFFNSFFIYNNNLYTCNRFEFLKITKNGLIKKNVPIKNEFSLGTIEHTPVFNGVSPDLNNAFIFEDIKGYLDKKAIRLKDGKIVTFGGKEIRVLENGKTKYISLKDPKQEKYYHIIEYPNEWLCNVGNRLFFATIKNDTLFEKRSFPLKPKEFISEVVQKNDTLYIAAGNKIYLYKNEKLIQTVSEIKGIKLDIVNKISFLKNDVWIATVNGLFRWSKQKSMLLNKYNLLPDNDVQSIHFQNNFLFVTTKNGLAKIPEALIHRKSETPFIKIRKALVDGRDIRLNSNLIEMKSGDNTIKLIPEIINYQSAKNQILDFCLDEGEWQRTNNIELLSFPYGNHSITTRIRDVNSDWNYFSVKVQKEYPFYMTFGFWILILSIAVLLTYYFFNQKIKRIRKKTEEDIAINNKMVELRQSALSAMMNPHFVFNSLNAIQYFVNTRQNELSGEYLAKLARLVRLFLNQSSEPYISLKDEISRLKMYVELEQLRFYPFEFNIELNNIPDPEKIRIPNMMIQPFIENAIIHGISHLQEKDGQIALNVKLTGEQLTIEISDNGFGLQENQNISNHISKGVAIIKQRLKALSHLYPDKIFQLREKPFAINEIRKGHLVILTITLV</sequence>
<dbReference type="RefSeq" id="WP_235132351.1">
    <property type="nucleotide sequence ID" value="NZ_JACSGT010000002.1"/>
</dbReference>
<dbReference type="Gene3D" id="3.30.565.10">
    <property type="entry name" value="Histidine kinase-like ATPase, C-terminal domain"/>
    <property type="match status" value="1"/>
</dbReference>
<dbReference type="Gene3D" id="2.130.10.10">
    <property type="entry name" value="YVTN repeat-like/Quinoprotein amine dehydrogenase"/>
    <property type="match status" value="3"/>
</dbReference>
<name>A0ABS9C9Z7_9FLAO</name>
<dbReference type="GO" id="GO:0016301">
    <property type="term" value="F:kinase activity"/>
    <property type="evidence" value="ECO:0007669"/>
    <property type="project" value="UniProtKB-KW"/>
</dbReference>